<evidence type="ECO:0000313" key="3">
    <source>
        <dbReference type="EMBL" id="RMP12647.1"/>
    </source>
</evidence>
<evidence type="ECO:0000259" key="2">
    <source>
        <dbReference type="Pfam" id="PF12704"/>
    </source>
</evidence>
<keyword evidence="1" id="KW-0812">Transmembrane</keyword>
<dbReference type="InterPro" id="IPR025857">
    <property type="entry name" value="MacB_PCD"/>
</dbReference>
<proteinExistence type="predicted"/>
<organism evidence="3 4">
    <name type="scientific">Pseudomonas syringae pv. persicae</name>
    <dbReference type="NCBI Taxonomy" id="237306"/>
    <lineage>
        <taxon>Bacteria</taxon>
        <taxon>Pseudomonadati</taxon>
        <taxon>Pseudomonadota</taxon>
        <taxon>Gammaproteobacteria</taxon>
        <taxon>Pseudomonadales</taxon>
        <taxon>Pseudomonadaceae</taxon>
        <taxon>Pseudomonas</taxon>
    </lineage>
</organism>
<keyword evidence="1" id="KW-0472">Membrane</keyword>
<accession>A0A3M4B0J2</accession>
<dbReference type="Pfam" id="PF12704">
    <property type="entry name" value="MacB_PCD"/>
    <property type="match status" value="1"/>
</dbReference>
<dbReference type="Proteomes" id="UP000281604">
    <property type="component" value="Unassembled WGS sequence"/>
</dbReference>
<sequence length="45" mass="4913">MAWIALISHRMRTLLTMLGIIIGITSVVSISAIGEGAKRYVLKDI</sequence>
<evidence type="ECO:0000313" key="4">
    <source>
        <dbReference type="Proteomes" id="UP000281604"/>
    </source>
</evidence>
<name>A0A3M4B0J2_9PSED</name>
<protein>
    <recommendedName>
        <fullName evidence="2">MacB-like periplasmic core domain-containing protein</fullName>
    </recommendedName>
</protein>
<feature type="domain" description="MacB-like periplasmic core" evidence="2">
    <location>
        <begin position="13"/>
        <end position="44"/>
    </location>
</feature>
<dbReference type="AlphaFoldDB" id="A0A3M4B0J2"/>
<evidence type="ECO:0000256" key="1">
    <source>
        <dbReference type="SAM" id="Phobius"/>
    </source>
</evidence>
<keyword evidence="1" id="KW-1133">Transmembrane helix</keyword>
<feature type="transmembrane region" description="Helical" evidence="1">
    <location>
        <begin position="12"/>
        <end position="33"/>
    </location>
</feature>
<reference evidence="3 4" key="1">
    <citation type="submission" date="2018-08" db="EMBL/GenBank/DDBJ databases">
        <title>Recombination of ecologically and evolutionarily significant loci maintains genetic cohesion in the Pseudomonas syringae species complex.</title>
        <authorList>
            <person name="Dillon M."/>
            <person name="Thakur S."/>
            <person name="Almeida R.N.D."/>
            <person name="Weir B.S."/>
            <person name="Guttman D.S."/>
        </authorList>
    </citation>
    <scope>NUCLEOTIDE SEQUENCE [LARGE SCALE GENOMIC DNA]</scope>
    <source>
        <strain evidence="3 4">ICMP 3706</strain>
    </source>
</reference>
<dbReference type="EMBL" id="RBQE01000098">
    <property type="protein sequence ID" value="RMP12647.1"/>
    <property type="molecule type" value="Genomic_DNA"/>
</dbReference>
<gene>
    <name evidence="3" type="ORF">ALQ30_200231</name>
</gene>
<comment type="caution">
    <text evidence="3">The sequence shown here is derived from an EMBL/GenBank/DDBJ whole genome shotgun (WGS) entry which is preliminary data.</text>
</comment>